<keyword evidence="2" id="KW-1185">Reference proteome</keyword>
<reference evidence="2" key="1">
    <citation type="journal article" date="2013" name="Nat. Genet.">
        <title>The Capsella rubella genome and the genomic consequences of rapid mating system evolution.</title>
        <authorList>
            <person name="Slotte T."/>
            <person name="Hazzouri K.M."/>
            <person name="Agren J.A."/>
            <person name="Koenig D."/>
            <person name="Maumus F."/>
            <person name="Guo Y.L."/>
            <person name="Steige K."/>
            <person name="Platts A.E."/>
            <person name="Escobar J.S."/>
            <person name="Newman L.K."/>
            <person name="Wang W."/>
            <person name="Mandakova T."/>
            <person name="Vello E."/>
            <person name="Smith L.M."/>
            <person name="Henz S.R."/>
            <person name="Steffen J."/>
            <person name="Takuno S."/>
            <person name="Brandvain Y."/>
            <person name="Coop G."/>
            <person name="Andolfatto P."/>
            <person name="Hu T.T."/>
            <person name="Blanchette M."/>
            <person name="Clark R.M."/>
            <person name="Quesneville H."/>
            <person name="Nordborg M."/>
            <person name="Gaut B.S."/>
            <person name="Lysak M.A."/>
            <person name="Jenkins J."/>
            <person name="Grimwood J."/>
            <person name="Chapman J."/>
            <person name="Prochnik S."/>
            <person name="Shu S."/>
            <person name="Rokhsar D."/>
            <person name="Schmutz J."/>
            <person name="Weigel D."/>
            <person name="Wright S.I."/>
        </authorList>
    </citation>
    <scope>NUCLEOTIDE SEQUENCE [LARGE SCALE GENOMIC DNA]</scope>
    <source>
        <strain evidence="2">cv. Monte Gargano</strain>
    </source>
</reference>
<organism evidence="1 2">
    <name type="scientific">Capsella rubella</name>
    <dbReference type="NCBI Taxonomy" id="81985"/>
    <lineage>
        <taxon>Eukaryota</taxon>
        <taxon>Viridiplantae</taxon>
        <taxon>Streptophyta</taxon>
        <taxon>Embryophyta</taxon>
        <taxon>Tracheophyta</taxon>
        <taxon>Spermatophyta</taxon>
        <taxon>Magnoliopsida</taxon>
        <taxon>eudicotyledons</taxon>
        <taxon>Gunneridae</taxon>
        <taxon>Pentapetalae</taxon>
        <taxon>rosids</taxon>
        <taxon>malvids</taxon>
        <taxon>Brassicales</taxon>
        <taxon>Brassicaceae</taxon>
        <taxon>Camelineae</taxon>
        <taxon>Capsella</taxon>
    </lineage>
</organism>
<feature type="non-terminal residue" evidence="1">
    <location>
        <position position="1"/>
    </location>
</feature>
<accession>R0HEA3</accession>
<dbReference type="AlphaFoldDB" id="R0HEA3"/>
<evidence type="ECO:0000313" key="1">
    <source>
        <dbReference type="EMBL" id="EOA23370.1"/>
    </source>
</evidence>
<proteinExistence type="predicted"/>
<sequence>SSQVLVERILKGELKPEQVTKMQGYELIMADFEEPKTVEDAANDVERTSIHAYYSRRIRAFTREMPFFSTPKTFTGFPTVFLKAYAGWIRFVALRMLFFRTLEV</sequence>
<dbReference type="Proteomes" id="UP000029121">
    <property type="component" value="Unassembled WGS sequence"/>
</dbReference>
<gene>
    <name evidence="1" type="ORF">CARUB_v100189941mg</name>
</gene>
<protein>
    <submittedName>
        <fullName evidence="1">Uncharacterized protein</fullName>
    </submittedName>
</protein>
<evidence type="ECO:0000313" key="2">
    <source>
        <dbReference type="Proteomes" id="UP000029121"/>
    </source>
</evidence>
<dbReference type="EMBL" id="KB870809">
    <property type="protein sequence ID" value="EOA23370.1"/>
    <property type="molecule type" value="Genomic_DNA"/>
</dbReference>
<name>R0HEA3_9BRAS</name>